<evidence type="ECO:0000313" key="1">
    <source>
        <dbReference type="EMBL" id="KAJ3556575.1"/>
    </source>
</evidence>
<evidence type="ECO:0000313" key="2">
    <source>
        <dbReference type="Proteomes" id="UP001148662"/>
    </source>
</evidence>
<comment type="caution">
    <text evidence="1">The sequence shown here is derived from an EMBL/GenBank/DDBJ whole genome shotgun (WGS) entry which is preliminary data.</text>
</comment>
<accession>A0ACC1TA84</accession>
<reference evidence="1" key="1">
    <citation type="submission" date="2022-07" db="EMBL/GenBank/DDBJ databases">
        <title>Genome Sequence of Phlebia brevispora.</title>
        <authorList>
            <person name="Buettner E."/>
        </authorList>
    </citation>
    <scope>NUCLEOTIDE SEQUENCE</scope>
    <source>
        <strain evidence="1">MPL23</strain>
    </source>
</reference>
<name>A0ACC1TA84_9APHY</name>
<sequence>MALVIQSRFWTPGVYANEALWGRNMLRVQDKHDRSLRVIDDGRVGSLAQLCTPPRCSSYRFGGRNAFSTNQGVRPQNTARHAGSGRRKSRAAKHSLKSNNDDVVLSKVVWSPVLNLQEIGERSTALSLSTALSGRSQQSSIAFRLHAGQHDQRATSDVQTAVVYEKIPATHSVLMAPEIKFTSFGIPYLVEFANVTFRRKKRNSVLPPLPPPKRSSFYLVHPKGSDWTLATTSSATLAYPNHDSAESEGRAMYIRFASEGPNAPIPGPPLSDRRMAKLLRRLGRAVLAVGMDQSGQSDANDASVEKAANKHGLSDANGALYRGTYGQVMQALQAAGLTSTLCDESALQGATRLGLMFIIRPTGYGGVELSRVTLFA</sequence>
<dbReference type="EMBL" id="JANHOG010000229">
    <property type="protein sequence ID" value="KAJ3556575.1"/>
    <property type="molecule type" value="Genomic_DNA"/>
</dbReference>
<dbReference type="Proteomes" id="UP001148662">
    <property type="component" value="Unassembled WGS sequence"/>
</dbReference>
<proteinExistence type="predicted"/>
<protein>
    <submittedName>
        <fullName evidence="1">Uncharacterized protein</fullName>
    </submittedName>
</protein>
<gene>
    <name evidence="1" type="ORF">NM688_g1949</name>
</gene>
<organism evidence="1 2">
    <name type="scientific">Phlebia brevispora</name>
    <dbReference type="NCBI Taxonomy" id="194682"/>
    <lineage>
        <taxon>Eukaryota</taxon>
        <taxon>Fungi</taxon>
        <taxon>Dikarya</taxon>
        <taxon>Basidiomycota</taxon>
        <taxon>Agaricomycotina</taxon>
        <taxon>Agaricomycetes</taxon>
        <taxon>Polyporales</taxon>
        <taxon>Meruliaceae</taxon>
        <taxon>Phlebia</taxon>
    </lineage>
</organism>
<keyword evidence="2" id="KW-1185">Reference proteome</keyword>